<organism evidence="8 9">
    <name type="scientific">Clostridium tanneri</name>
    <dbReference type="NCBI Taxonomy" id="3037988"/>
    <lineage>
        <taxon>Bacteria</taxon>
        <taxon>Bacillati</taxon>
        <taxon>Bacillota</taxon>
        <taxon>Clostridia</taxon>
        <taxon>Eubacteriales</taxon>
        <taxon>Clostridiaceae</taxon>
        <taxon>Clostridium</taxon>
    </lineage>
</organism>
<feature type="transmembrane region" description="Helical" evidence="6">
    <location>
        <begin position="6"/>
        <end position="24"/>
    </location>
</feature>
<comment type="caution">
    <text evidence="8">The sequence shown here is derived from an EMBL/GenBank/DDBJ whole genome shotgun (WGS) entry which is preliminary data.</text>
</comment>
<keyword evidence="3 6" id="KW-0812">Transmembrane</keyword>
<keyword evidence="4 6" id="KW-1133">Transmembrane helix</keyword>
<feature type="transmembrane region" description="Helical" evidence="6">
    <location>
        <begin position="73"/>
        <end position="97"/>
    </location>
</feature>
<comment type="subcellular location">
    <subcellularLocation>
        <location evidence="1 6">Cell membrane</location>
        <topology evidence="1 6">Multi-pass membrane protein</topology>
    </subcellularLocation>
</comment>
<evidence type="ECO:0000256" key="1">
    <source>
        <dbReference type="ARBA" id="ARBA00004651"/>
    </source>
</evidence>
<dbReference type="EMBL" id="JARUJP010000035">
    <property type="protein sequence ID" value="MDW8803004.1"/>
    <property type="molecule type" value="Genomic_DNA"/>
</dbReference>
<dbReference type="Proteomes" id="UP001281656">
    <property type="component" value="Unassembled WGS sequence"/>
</dbReference>
<keyword evidence="2 6" id="KW-1003">Cell membrane</keyword>
<evidence type="ECO:0000256" key="5">
    <source>
        <dbReference type="ARBA" id="ARBA00023136"/>
    </source>
</evidence>
<evidence type="ECO:0000313" key="9">
    <source>
        <dbReference type="Proteomes" id="UP001281656"/>
    </source>
</evidence>
<comment type="similarity">
    <text evidence="6">Belongs to the TVP38/TMEM64 family.</text>
</comment>
<dbReference type="Pfam" id="PF09335">
    <property type="entry name" value="VTT_dom"/>
    <property type="match status" value="1"/>
</dbReference>
<feature type="transmembrane region" description="Helical" evidence="6">
    <location>
        <begin position="191"/>
        <end position="213"/>
    </location>
</feature>
<sequence>MSKRLKQVLIIVLIIAFFLIYKAFLSDVTAQSIRDWITGFGTLAPIAYILVWALLPVFFFPVPVLALAGGLSFGLWIGTLYTLIGAVLNSSLMFWLAKVLARDMVNKYLEEKMPKKWWDRFMRAEGKESFLIVFICRLIPAMPYNVINYASGLTNIPFSKYTTATIIGILPGTVIFLNVGDKILDMHSPQFIISIVLVILLTLGSVLLGKTVAKKKENVMEN</sequence>
<dbReference type="RefSeq" id="WP_318799202.1">
    <property type="nucleotide sequence ID" value="NZ_JARUJP010000035.1"/>
</dbReference>
<keyword evidence="5 6" id="KW-0472">Membrane</keyword>
<feature type="domain" description="VTT" evidence="7">
    <location>
        <begin position="60"/>
        <end position="181"/>
    </location>
</feature>
<protein>
    <recommendedName>
        <fullName evidence="6">TVP38/TMEM64 family membrane protein</fullName>
    </recommendedName>
</protein>
<evidence type="ECO:0000256" key="6">
    <source>
        <dbReference type="RuleBase" id="RU366058"/>
    </source>
</evidence>
<dbReference type="PANTHER" id="PTHR12677">
    <property type="entry name" value="GOLGI APPARATUS MEMBRANE PROTEIN TVP38-RELATED"/>
    <property type="match status" value="1"/>
</dbReference>
<evidence type="ECO:0000256" key="3">
    <source>
        <dbReference type="ARBA" id="ARBA00022692"/>
    </source>
</evidence>
<feature type="transmembrane region" description="Helical" evidence="6">
    <location>
        <begin position="36"/>
        <end position="61"/>
    </location>
</feature>
<reference evidence="8 9" key="1">
    <citation type="submission" date="2023-04" db="EMBL/GenBank/DDBJ databases">
        <title>Clostridium tannerae sp. nov., isolated from the fecal material of an alpaca.</title>
        <authorList>
            <person name="Miller S."/>
            <person name="Hendry M."/>
            <person name="King J."/>
            <person name="Sankaranarayanan K."/>
            <person name="Lawson P.A."/>
        </authorList>
    </citation>
    <scope>NUCLEOTIDE SEQUENCE [LARGE SCALE GENOMIC DNA]</scope>
    <source>
        <strain evidence="8 9">A1-XYC3</strain>
    </source>
</reference>
<evidence type="ECO:0000256" key="4">
    <source>
        <dbReference type="ARBA" id="ARBA00022989"/>
    </source>
</evidence>
<evidence type="ECO:0000256" key="2">
    <source>
        <dbReference type="ARBA" id="ARBA00022475"/>
    </source>
</evidence>
<feature type="transmembrane region" description="Helical" evidence="6">
    <location>
        <begin position="130"/>
        <end position="149"/>
    </location>
</feature>
<accession>A0ABU4JXV5</accession>
<dbReference type="PANTHER" id="PTHR12677:SF59">
    <property type="entry name" value="GOLGI APPARATUS MEMBRANE PROTEIN TVP38-RELATED"/>
    <property type="match status" value="1"/>
</dbReference>
<gene>
    <name evidence="8" type="ORF">P8V03_17850</name>
</gene>
<evidence type="ECO:0000313" key="8">
    <source>
        <dbReference type="EMBL" id="MDW8803004.1"/>
    </source>
</evidence>
<feature type="transmembrane region" description="Helical" evidence="6">
    <location>
        <begin position="161"/>
        <end position="179"/>
    </location>
</feature>
<keyword evidence="9" id="KW-1185">Reference proteome</keyword>
<name>A0ABU4JXV5_9CLOT</name>
<proteinExistence type="inferred from homology"/>
<evidence type="ECO:0000259" key="7">
    <source>
        <dbReference type="Pfam" id="PF09335"/>
    </source>
</evidence>
<dbReference type="InterPro" id="IPR032816">
    <property type="entry name" value="VTT_dom"/>
</dbReference>
<dbReference type="InterPro" id="IPR015414">
    <property type="entry name" value="TMEM64"/>
</dbReference>